<evidence type="ECO:0000256" key="2">
    <source>
        <dbReference type="SAM" id="Phobius"/>
    </source>
</evidence>
<reference evidence="5 7" key="2">
    <citation type="submission" date="2016-10" db="EMBL/GenBank/DDBJ databases">
        <authorList>
            <person name="Varghese N."/>
            <person name="Submissions S."/>
        </authorList>
    </citation>
    <scope>NUCLEOTIDE SEQUENCE [LARGE SCALE GENOMIC DNA]</scope>
    <source>
        <strain evidence="5 7">DSM 6083</strain>
    </source>
</reference>
<dbReference type="AlphaFoldDB" id="A0A8D3Y379"/>
<keyword evidence="2" id="KW-0472">Membrane</keyword>
<keyword evidence="2" id="KW-1133">Transmembrane helix</keyword>
<dbReference type="PANTHER" id="PTHR38690:SF1">
    <property type="entry name" value="PROTEASE"/>
    <property type="match status" value="1"/>
</dbReference>
<dbReference type="KEGG" id="pbm:CL52_16255"/>
<dbReference type="InterPro" id="IPR025263">
    <property type="entry name" value="YhdP_central"/>
</dbReference>
<evidence type="ECO:0000313" key="4">
    <source>
        <dbReference type="EMBL" id="AJE16515.1"/>
    </source>
</evidence>
<reference evidence="4 6" key="3">
    <citation type="journal article" name="Genome Announc.">
        <title>Complete Genome Sequence of Pseudomonas balearica DSM 6083T.</title>
        <authorList>
            <person name="Bennasar-Figueras A."/>
            <person name="Salva-Serra F."/>
            <person name="Jaen-Luchoro D."/>
            <person name="Segui C."/>
            <person name="Aliaga F."/>
            <person name="Busquets A."/>
            <person name="Gomila M."/>
            <person name="Moore E.R."/>
            <person name="Lalucat J."/>
        </authorList>
    </citation>
    <scope>NUCLEOTIDE SEQUENCE [LARGE SCALE GENOMIC DNA]</scope>
    <source>
        <strain evidence="6">DSM 6083</strain>
        <strain evidence="4">DSM6083</strain>
    </source>
</reference>
<evidence type="ECO:0000313" key="5">
    <source>
        <dbReference type="EMBL" id="SDM80675.1"/>
    </source>
</evidence>
<dbReference type="EMBL" id="FNHO01000009">
    <property type="protein sequence ID" value="SDM80675.1"/>
    <property type="molecule type" value="Genomic_DNA"/>
</dbReference>
<dbReference type="RefSeq" id="WP_043221746.1">
    <property type="nucleotide sequence ID" value="NZ_CP007511.1"/>
</dbReference>
<dbReference type="Proteomes" id="UP000031271">
    <property type="component" value="Chromosome"/>
</dbReference>
<dbReference type="Pfam" id="PF13116">
    <property type="entry name" value="YhdP"/>
    <property type="match status" value="1"/>
</dbReference>
<dbReference type="EMBL" id="CP007511">
    <property type="protein sequence ID" value="AJE16515.1"/>
    <property type="molecule type" value="Genomic_DNA"/>
</dbReference>
<sequence>MKGAAGLLGGLLHRLFGVTAGLLVLAALYVALGRQLVPLVAEYRQEVEARVEQAIGMPVAIGRLEGAWQGFAPQMLAHDVVLGDGAAAVRLDRLILVPDIAESLLARQPILRSLTLVGLHLGLVEGRDGGWAVKGLPQRSQGPAPDIERILRGLQAVRLLALEDSQVTFEPAGGPVATLSYVALALRSSADDWRLDGRTVLPDGQTLSLALRARGKASAWREAEADLYLSLPQSDWAAWLPKRSVGDWQLQALQAGGELWARWERGGLARAAARLNAAHLVAGYQARASVVLDDLAADLYVDRQADGDYRLQAERLSFDLGEQRLAETRLVVQRGAASGDWALRIDRLQVAPLAALAQALAPLPEAGLESLNALAPQGTLQDVRVAFRPGRSDEERLRYSARLDDIRIGDHHWIPAVEHASGTVSGTQYRGQLRLDSRDFSLQLAPLFPEAWAYRQARGTLSWRLDEEALTLVGSALQLEGEEGRLAGDFLIRLRRDPAAEDYMDLRVGLSDGDARFAGKYLPSRSPALSPALKDWLEQAIRGGTIEQGYFLYQGALNRGAPAEARSMGLYFKVHDAELAYRPGWPALRGGRGEVLIEDSGIRVRLAEGQILDSQVRDVRASIPREVDGPLQLAIQGAVTSSVADALTLLRDAPMGTQALFAGWQGEGRLEGQLDLQIPLAQGGKPRVAVDFHSEEARLSIPQPALAFDQLSGSFRYDSERGFSAERFSAQAFGRSVRGRAVATGSSGAPSTRIEAQGSIALERLAQWLGIEQPLPISGELPYQLRLGLDGADSLLQIDSSLLGASIDLPAPFGKAAGVRRDTSLRMTLQGPERRYSVRHGELAALNFAAPAEDWRQGRGELRLGPGAAVLPSRSGLRVRGRLDQLELQAWQAARERYLADAGGAAPAGGLLRGAELRIERFQGFGTDIAGLDVDLQRLTGAWSLGLQSDTISGRLELPDAPGATVTADLQQLRLPAASPQADGGDRPDPLAAVDPGRLPPMDIRIAQVWQGDTRLGPWALKLRPRESGVTFSDVDLELKGLKLQGSGSWAAGRTRYQGRLSGSNLADVLLAWGFAPSTTSESFRLDVDGSWPGSPAWFALSRYSGTLEPRLRKGQFVELEGGTQALRVFGLLNFNSIGRRLRLDFSDLFGKGYSYDRLTGSLVARDGVYRTEKAVTVSGPSSNLELSGTLDMVADRIDAKLLVTLPVSNNLPLAALIVGAPAVGGALFVFDKLLGDRVARFASVQYNVEGPWQSPRITFDKPFEKPE</sequence>
<evidence type="ECO:0000259" key="3">
    <source>
        <dbReference type="Pfam" id="PF13116"/>
    </source>
</evidence>
<feature type="transmembrane region" description="Helical" evidence="2">
    <location>
        <begin position="12"/>
        <end position="32"/>
    </location>
</feature>
<dbReference type="NCBIfam" id="TIGR02099">
    <property type="entry name" value="YhdP family protein"/>
    <property type="match status" value="1"/>
</dbReference>
<name>A0A8D3Y379_9GAMM</name>
<evidence type="ECO:0000256" key="1">
    <source>
        <dbReference type="SAM" id="MobiDB-lite"/>
    </source>
</evidence>
<dbReference type="Proteomes" id="UP000182276">
    <property type="component" value="Unassembled WGS sequence"/>
</dbReference>
<protein>
    <submittedName>
        <fullName evidence="5">TIGR02099 family protein</fullName>
    </submittedName>
</protein>
<gene>
    <name evidence="4" type="ORF">CL52_16255</name>
    <name evidence="5" type="ORF">SAMN05660875_10996</name>
</gene>
<feature type="region of interest" description="Disordered" evidence="1">
    <location>
        <begin position="978"/>
        <end position="997"/>
    </location>
</feature>
<dbReference type="PANTHER" id="PTHR38690">
    <property type="entry name" value="PROTEASE-RELATED"/>
    <property type="match status" value="1"/>
</dbReference>
<evidence type="ECO:0000313" key="6">
    <source>
        <dbReference type="Proteomes" id="UP000031271"/>
    </source>
</evidence>
<keyword evidence="2" id="KW-0812">Transmembrane</keyword>
<organism evidence="4 6">
    <name type="scientific">Stutzerimonas balearica DSM 6083</name>
    <dbReference type="NCBI Taxonomy" id="1123016"/>
    <lineage>
        <taxon>Bacteria</taxon>
        <taxon>Pseudomonadati</taxon>
        <taxon>Pseudomonadota</taxon>
        <taxon>Gammaproteobacteria</taxon>
        <taxon>Pseudomonadales</taxon>
        <taxon>Pseudomonadaceae</taxon>
        <taxon>Stutzerimonas</taxon>
    </lineage>
</organism>
<proteinExistence type="predicted"/>
<keyword evidence="7" id="KW-1185">Reference proteome</keyword>
<dbReference type="InterPro" id="IPR011836">
    <property type="entry name" value="YhdP"/>
</dbReference>
<evidence type="ECO:0000313" key="7">
    <source>
        <dbReference type="Proteomes" id="UP000182276"/>
    </source>
</evidence>
<feature type="domain" description="YhdP central" evidence="3">
    <location>
        <begin position="14"/>
        <end position="1258"/>
    </location>
</feature>
<accession>A0A8D3Y379</accession>
<dbReference type="GeneID" id="77261443"/>
<reference evidence="6" key="1">
    <citation type="submission" date="2014-03" db="EMBL/GenBank/DDBJ databases">
        <title>Complete genome of Pseudomonas balearica DSM 6083T, a sewage water isolate from an enrichment with 2-methylnaphthalene.</title>
        <authorList>
            <person name="Salva-Serra F."/>
            <person name="Jaen-Luchoro D."/>
            <person name="Busquets A."/>
            <person name="Pena A."/>
            <person name="Gomila M."/>
            <person name="Bosch R."/>
            <person name="Nogales B."/>
            <person name="Garcia-Valdes E."/>
            <person name="Lalucat J."/>
            <person name="Bennasar A."/>
        </authorList>
    </citation>
    <scope>NUCLEOTIDE SEQUENCE [LARGE SCALE GENOMIC DNA]</scope>
    <source>
        <strain evidence="6">DSM 6083</strain>
    </source>
</reference>